<dbReference type="Proteomes" id="UP001434883">
    <property type="component" value="Unassembled WGS sequence"/>
</dbReference>
<protein>
    <submittedName>
        <fullName evidence="1">Uncharacterized protein</fullName>
    </submittedName>
</protein>
<sequence>MYWVPMTPNFQAVIANGMFNTKTPLHIIDRPPYPQCVCMLVPASSSVQMELRFLSRWMQLRVVPHHYRLLLAQNLKLSVRKLMMKRNCSNTATKMNELLVS</sequence>
<comment type="caution">
    <text evidence="1">The sequence shown here is derived from an EMBL/GenBank/DDBJ whole genome shotgun (WGS) entry which is preliminary data.</text>
</comment>
<accession>A0ABV0QVL7</accession>
<keyword evidence="2" id="KW-1185">Reference proteome</keyword>
<evidence type="ECO:0000313" key="1">
    <source>
        <dbReference type="EMBL" id="MEQ2199850.1"/>
    </source>
</evidence>
<organism evidence="1 2">
    <name type="scientific">Xenoophorus captivus</name>
    <dbReference type="NCBI Taxonomy" id="1517983"/>
    <lineage>
        <taxon>Eukaryota</taxon>
        <taxon>Metazoa</taxon>
        <taxon>Chordata</taxon>
        <taxon>Craniata</taxon>
        <taxon>Vertebrata</taxon>
        <taxon>Euteleostomi</taxon>
        <taxon>Actinopterygii</taxon>
        <taxon>Neopterygii</taxon>
        <taxon>Teleostei</taxon>
        <taxon>Neoteleostei</taxon>
        <taxon>Acanthomorphata</taxon>
        <taxon>Ovalentaria</taxon>
        <taxon>Atherinomorphae</taxon>
        <taxon>Cyprinodontiformes</taxon>
        <taxon>Goodeidae</taxon>
        <taxon>Xenoophorus</taxon>
    </lineage>
</organism>
<gene>
    <name evidence="1" type="ORF">XENOCAPTIV_014293</name>
</gene>
<dbReference type="EMBL" id="JAHRIN010025504">
    <property type="protein sequence ID" value="MEQ2199850.1"/>
    <property type="molecule type" value="Genomic_DNA"/>
</dbReference>
<name>A0ABV0QVL7_9TELE</name>
<evidence type="ECO:0000313" key="2">
    <source>
        <dbReference type="Proteomes" id="UP001434883"/>
    </source>
</evidence>
<proteinExistence type="predicted"/>
<reference evidence="1 2" key="1">
    <citation type="submission" date="2021-06" db="EMBL/GenBank/DDBJ databases">
        <authorList>
            <person name="Palmer J.M."/>
        </authorList>
    </citation>
    <scope>NUCLEOTIDE SEQUENCE [LARGE SCALE GENOMIC DNA]</scope>
    <source>
        <strain evidence="1 2">XC_2019</strain>
        <tissue evidence="1">Muscle</tissue>
    </source>
</reference>